<dbReference type="PANTHER" id="PTHR43364">
    <property type="entry name" value="NADH-SPECIFIC METHYLGLYOXAL REDUCTASE-RELATED"/>
    <property type="match status" value="1"/>
</dbReference>
<protein>
    <submittedName>
        <fullName evidence="4">Aryl-alcohol dehydrogenase aad14</fullName>
    </submittedName>
</protein>
<dbReference type="InterPro" id="IPR036812">
    <property type="entry name" value="NAD(P)_OxRdtase_dom_sf"/>
</dbReference>
<evidence type="ECO:0000313" key="5">
    <source>
        <dbReference type="Proteomes" id="UP001498398"/>
    </source>
</evidence>
<dbReference type="SUPFAM" id="SSF51430">
    <property type="entry name" value="NAD(P)-linked oxidoreductase"/>
    <property type="match status" value="1"/>
</dbReference>
<feature type="domain" description="NADP-dependent oxidoreductase" evidence="3">
    <location>
        <begin position="37"/>
        <end position="344"/>
    </location>
</feature>
<dbReference type="PANTHER" id="PTHR43364:SF7">
    <property type="entry name" value="NADP-DEPENDENT OXIDOREDUCTASE DOMAIN-CONTAINING PROTEIN-RELATED"/>
    <property type="match status" value="1"/>
</dbReference>
<evidence type="ECO:0000313" key="4">
    <source>
        <dbReference type="EMBL" id="KAK7441381.1"/>
    </source>
</evidence>
<comment type="similarity">
    <text evidence="2">Belongs to the aldo/keto reductase family. Aldo/keto reductase 2 subfamily.</text>
</comment>
<dbReference type="InterPro" id="IPR023210">
    <property type="entry name" value="NADP_OxRdtase_dom"/>
</dbReference>
<evidence type="ECO:0000256" key="2">
    <source>
        <dbReference type="ARBA" id="ARBA00038157"/>
    </source>
</evidence>
<dbReference type="EMBL" id="JBANRG010000063">
    <property type="protein sequence ID" value="KAK7441381.1"/>
    <property type="molecule type" value="Genomic_DNA"/>
</dbReference>
<evidence type="ECO:0000259" key="3">
    <source>
        <dbReference type="Pfam" id="PF00248"/>
    </source>
</evidence>
<comment type="caution">
    <text evidence="4">The sequence shown here is derived from an EMBL/GenBank/DDBJ whole genome shotgun (WGS) entry which is preliminary data.</text>
</comment>
<dbReference type="Gene3D" id="3.20.20.100">
    <property type="entry name" value="NADP-dependent oxidoreductase domain"/>
    <property type="match status" value="1"/>
</dbReference>
<keyword evidence="1" id="KW-0521">NADP</keyword>
<organism evidence="4 5">
    <name type="scientific">Marasmiellus scandens</name>
    <dbReference type="NCBI Taxonomy" id="2682957"/>
    <lineage>
        <taxon>Eukaryota</taxon>
        <taxon>Fungi</taxon>
        <taxon>Dikarya</taxon>
        <taxon>Basidiomycota</taxon>
        <taxon>Agaricomycotina</taxon>
        <taxon>Agaricomycetes</taxon>
        <taxon>Agaricomycetidae</taxon>
        <taxon>Agaricales</taxon>
        <taxon>Marasmiineae</taxon>
        <taxon>Omphalotaceae</taxon>
        <taxon>Marasmiellus</taxon>
    </lineage>
</organism>
<gene>
    <name evidence="4" type="primary">AAD14_24</name>
    <name evidence="4" type="ORF">VKT23_016629</name>
</gene>
<reference evidence="4 5" key="1">
    <citation type="submission" date="2024-01" db="EMBL/GenBank/DDBJ databases">
        <title>A draft genome for the cacao thread blight pathogen Marasmiellus scandens.</title>
        <authorList>
            <person name="Baruah I.K."/>
            <person name="Leung J."/>
            <person name="Bukari Y."/>
            <person name="Amoako-Attah I."/>
            <person name="Meinhardt L.W."/>
            <person name="Bailey B.A."/>
            <person name="Cohen S.P."/>
        </authorList>
    </citation>
    <scope>NUCLEOTIDE SEQUENCE [LARGE SCALE GENOMIC DNA]</scope>
    <source>
        <strain evidence="4 5">GH-19</strain>
    </source>
</reference>
<dbReference type="Proteomes" id="UP001498398">
    <property type="component" value="Unassembled WGS sequence"/>
</dbReference>
<sequence>MSAFLPPEAPPSKLGIYRVLSPKAGVRVSPLVLGGASVGSGNSGWKSVWGDMNETKAYQLLDKFYELGGNFIDTANNYQEETSEKIIGKWAEEKGIRDQLFIATKYTSGYKKNDTSIKQKVQYVGNNAKSLHLSVEASLKKLRTSYLDLLYVHWWDFDSSVQEVMDALHNVVSQGKVIYLGISDTPAWIVSEANVYARMAGKTPFVVYQGAWNVMERSFERDIIPMARAHGLALSPWNVLAGGKFRTDEEEKAHVEARKKGDGRQFPGTHERTEKEIAMSRALEKVAREVGAKSIRAVAVAYLLQKTTYVFPVLGGRKPENWEQNIEALDISLSAAQFEELEAVVPLDPGFPHNFVGDGSDINFFLKLEVNMQRVPLQQPLKSGSQEGTSEAALQAQFENNV</sequence>
<evidence type="ECO:0000256" key="1">
    <source>
        <dbReference type="ARBA" id="ARBA00022857"/>
    </source>
</evidence>
<dbReference type="InterPro" id="IPR050523">
    <property type="entry name" value="AKR_Detox_Biosynth"/>
</dbReference>
<accession>A0ABR1IUD6</accession>
<keyword evidence="5" id="KW-1185">Reference proteome</keyword>
<proteinExistence type="inferred from homology"/>
<name>A0ABR1IUD6_9AGAR</name>
<dbReference type="Pfam" id="PF00248">
    <property type="entry name" value="Aldo_ket_red"/>
    <property type="match status" value="1"/>
</dbReference>